<comment type="similarity">
    <text evidence="2">Belongs to the bacterial solute-binding protein 1 family.</text>
</comment>
<dbReference type="InterPro" id="IPR006059">
    <property type="entry name" value="SBP"/>
</dbReference>
<dbReference type="Pfam" id="PF01547">
    <property type="entry name" value="SBP_bac_1"/>
    <property type="match status" value="1"/>
</dbReference>
<gene>
    <name evidence="4" type="ORF">AVDCRST_MAG49-2279</name>
</gene>
<sequence length="430" mass="46488">MTKHTHARTLHLLVVVLVLLAPVFTAPMRGSAAAQPSGEVKLWTEFTAGGEKTGIEALIAAWQAKNNGVSINHRPIGNEQFFTVIRTGIAGGEPPDLLQWEGYQQTRDFAKAGQIVDLTEWWNTHKANFDLQDAAERACTFEGKIYCVPYTYHTGWQVYYNPAILEENGIQVPTNYEEFLAAAETLKGNGVTPIAFGGKDGWPGEHWYMAFLVQRCGVAGVYSAIEGTGAKFTDPCFVQAAADFQNLVEKEYFSQGAASDDYGTAQAIFLSGQAAFFQTGSWFASGWDQTPPEIEIGIMPFPRMADSAFPNDVTGAVTHTFGIPTAAENPEAAMAVLDWMASPEGAAIWAQNGNLSMVAGAVDTSAPQTIKDLWTNVKAAQAALPWIENELPPGVGEDKVYTGTVALITGDMTPEQFSQSIQEALDASRT</sequence>
<dbReference type="EMBL" id="CADCWG010000154">
    <property type="protein sequence ID" value="CAA9558557.1"/>
    <property type="molecule type" value="Genomic_DNA"/>
</dbReference>
<comment type="subcellular location">
    <subcellularLocation>
        <location evidence="1">Periplasm</location>
    </subcellularLocation>
</comment>
<evidence type="ECO:0000256" key="1">
    <source>
        <dbReference type="ARBA" id="ARBA00004418"/>
    </source>
</evidence>
<reference evidence="4" key="1">
    <citation type="submission" date="2020-02" db="EMBL/GenBank/DDBJ databases">
        <authorList>
            <person name="Meier V. D."/>
        </authorList>
    </citation>
    <scope>NUCLEOTIDE SEQUENCE</scope>
    <source>
        <strain evidence="4">AVDCRST_MAG49</strain>
    </source>
</reference>
<dbReference type="InterPro" id="IPR050490">
    <property type="entry name" value="Bact_solute-bd_prot1"/>
</dbReference>
<evidence type="ECO:0000256" key="2">
    <source>
        <dbReference type="ARBA" id="ARBA00008520"/>
    </source>
</evidence>
<keyword evidence="3" id="KW-0813">Transport</keyword>
<proteinExistence type="inferred from homology"/>
<accession>A0A6J4UTD5</accession>
<dbReference type="AlphaFoldDB" id="A0A6J4UTD5"/>
<protein>
    <submittedName>
        <fullName evidence="4">ABC transporter, substrate-binding protein (Cluster 1, maltose/g3p/polyamine/iron)</fullName>
    </submittedName>
</protein>
<evidence type="ECO:0000256" key="3">
    <source>
        <dbReference type="ARBA" id="ARBA00022448"/>
    </source>
</evidence>
<organism evidence="4">
    <name type="scientific">uncultured Thermomicrobiales bacterium</name>
    <dbReference type="NCBI Taxonomy" id="1645740"/>
    <lineage>
        <taxon>Bacteria</taxon>
        <taxon>Pseudomonadati</taxon>
        <taxon>Thermomicrobiota</taxon>
        <taxon>Thermomicrobia</taxon>
        <taxon>Thermomicrobiales</taxon>
        <taxon>environmental samples</taxon>
    </lineage>
</organism>
<name>A0A6J4UTD5_9BACT</name>
<dbReference type="Gene3D" id="3.40.190.10">
    <property type="entry name" value="Periplasmic binding protein-like II"/>
    <property type="match status" value="2"/>
</dbReference>
<dbReference type="PANTHER" id="PTHR43649:SF29">
    <property type="entry name" value="OSMOPROTECTIVE COMPOUNDS-BINDING PROTEIN GGTB"/>
    <property type="match status" value="1"/>
</dbReference>
<evidence type="ECO:0000313" key="4">
    <source>
        <dbReference type="EMBL" id="CAA9558557.1"/>
    </source>
</evidence>
<dbReference type="GO" id="GO:0042597">
    <property type="term" value="C:periplasmic space"/>
    <property type="evidence" value="ECO:0007669"/>
    <property type="project" value="UniProtKB-SubCell"/>
</dbReference>
<dbReference type="SUPFAM" id="SSF53850">
    <property type="entry name" value="Periplasmic binding protein-like II"/>
    <property type="match status" value="1"/>
</dbReference>
<dbReference type="PANTHER" id="PTHR43649">
    <property type="entry name" value="ARABINOSE-BINDING PROTEIN-RELATED"/>
    <property type="match status" value="1"/>
</dbReference>